<organism evidence="2 3">
    <name type="scientific">Rhodococcus zopfii</name>
    <dbReference type="NCBI Taxonomy" id="43772"/>
    <lineage>
        <taxon>Bacteria</taxon>
        <taxon>Bacillati</taxon>
        <taxon>Actinomycetota</taxon>
        <taxon>Actinomycetes</taxon>
        <taxon>Mycobacteriales</taxon>
        <taxon>Nocardiaceae</taxon>
        <taxon>Rhodococcus</taxon>
    </lineage>
</organism>
<proteinExistence type="predicted"/>
<accession>A0ABU3WJR9</accession>
<keyword evidence="3" id="KW-1185">Reference proteome</keyword>
<sequence length="448" mass="49205">MVSSVEAPSAGELGYVVANPDGGYREIDPEETFELRWPQCLKTFDAMRRQDSQVRTVLKAVTLPILATQWRLDPAGAEPEVVEDIGEQLGLPIVGAEGEAAPPRRQRRFSWNEHLRMALLALPFGAMYFEQVVDFDEEIRRYRLRKLAPRMPSTLADIHVARDGGLVSIEQRAPAATWAGRASDAGRIIIPVNRLVAYVHEREGSNWGGESMLRAAYKNWLLKDRLLKLEALTIERNGMGVPVYINPAGASPEDIEKGRRMANAHRAGDSSGASLPEGSKYSLMGVTGQLPDPRPAIEYHDAQIGRVALAHFLNLDGAGGSYALASTQADLFTTAVKSVAEMVRDAANRYIVEDLVDWNFGETVAAPQIVFDEIGESSLSIANALRTLVDAGVIIPDRSLEEQVRRVWLDLPAKDFPNPNPSSKGNVRDLVLSGNLSGARTPVEPRRR</sequence>
<evidence type="ECO:0000256" key="1">
    <source>
        <dbReference type="SAM" id="MobiDB-lite"/>
    </source>
</evidence>
<comment type="caution">
    <text evidence="2">The sequence shown here is derived from an EMBL/GenBank/DDBJ whole genome shotgun (WGS) entry which is preliminary data.</text>
</comment>
<evidence type="ECO:0000313" key="3">
    <source>
        <dbReference type="Proteomes" id="UP001275440"/>
    </source>
</evidence>
<dbReference type="Pfam" id="PF06074">
    <property type="entry name" value="Portal_Mu"/>
    <property type="match status" value="1"/>
</dbReference>
<reference evidence="2 3" key="1">
    <citation type="submission" date="2019-10" db="EMBL/GenBank/DDBJ databases">
        <title>Draft Genome Assembly of Rhodococcus zopfii DSM44189.</title>
        <authorList>
            <person name="Sutton J.M."/>
            <person name="Akob D.M."/>
            <person name="Bushman T.J."/>
        </authorList>
    </citation>
    <scope>NUCLEOTIDE SEQUENCE [LARGE SCALE GENOMIC DNA]</scope>
    <source>
        <strain evidence="2 3">DSM 44189</strain>
    </source>
</reference>
<evidence type="ECO:0000313" key="2">
    <source>
        <dbReference type="EMBL" id="MDV2474226.1"/>
    </source>
</evidence>
<name>A0ABU3WJR9_9NOCA</name>
<feature type="region of interest" description="Disordered" evidence="1">
    <location>
        <begin position="414"/>
        <end position="448"/>
    </location>
</feature>
<dbReference type="EMBL" id="WBMO01000001">
    <property type="protein sequence ID" value="MDV2474226.1"/>
    <property type="molecule type" value="Genomic_DNA"/>
</dbReference>
<gene>
    <name evidence="2" type="ORF">F8M49_00285</name>
</gene>
<dbReference type="Proteomes" id="UP001275440">
    <property type="component" value="Unassembled WGS sequence"/>
</dbReference>
<protein>
    <submittedName>
        <fullName evidence="2">DUF935 family protein</fullName>
    </submittedName>
</protein>
<dbReference type="InterPro" id="IPR009279">
    <property type="entry name" value="Portal_Mu"/>
</dbReference>